<feature type="non-terminal residue" evidence="1">
    <location>
        <position position="112"/>
    </location>
</feature>
<evidence type="ECO:0000313" key="2">
    <source>
        <dbReference type="Proteomes" id="UP000676336"/>
    </source>
</evidence>
<comment type="caution">
    <text evidence="1">The sequence shown here is derived from an EMBL/GenBank/DDBJ whole genome shotgun (WGS) entry which is preliminary data.</text>
</comment>
<accession>A0A8S2T3H4</accession>
<name>A0A8S2T3H4_9BILA</name>
<feature type="non-terminal residue" evidence="1">
    <location>
        <position position="1"/>
    </location>
</feature>
<dbReference type="EMBL" id="CAJOBI010024731">
    <property type="protein sequence ID" value="CAF4238053.1"/>
    <property type="molecule type" value="Genomic_DNA"/>
</dbReference>
<organism evidence="1 2">
    <name type="scientific">Rotaria magnacalcarata</name>
    <dbReference type="NCBI Taxonomy" id="392030"/>
    <lineage>
        <taxon>Eukaryota</taxon>
        <taxon>Metazoa</taxon>
        <taxon>Spiralia</taxon>
        <taxon>Gnathifera</taxon>
        <taxon>Rotifera</taxon>
        <taxon>Eurotatoria</taxon>
        <taxon>Bdelloidea</taxon>
        <taxon>Philodinida</taxon>
        <taxon>Philodinidae</taxon>
        <taxon>Rotaria</taxon>
    </lineage>
</organism>
<sequence length="112" mass="13073">TIEKSPSASVHQAQIDPLSYEQFIYDYLTTHGKHLRSNDNSLILSIDDQQIYLPSSCDPTNLTKHLSIDQDLIPFETVTDQLVIFVYGEPILLPVDRWSFYRNKYQNAQWIR</sequence>
<gene>
    <name evidence="1" type="ORF">SMN809_LOCUS23449</name>
</gene>
<proteinExistence type="predicted"/>
<reference evidence="1" key="1">
    <citation type="submission" date="2021-02" db="EMBL/GenBank/DDBJ databases">
        <authorList>
            <person name="Nowell W R."/>
        </authorList>
    </citation>
    <scope>NUCLEOTIDE SEQUENCE</scope>
</reference>
<evidence type="ECO:0000313" key="1">
    <source>
        <dbReference type="EMBL" id="CAF4238053.1"/>
    </source>
</evidence>
<dbReference type="Proteomes" id="UP000676336">
    <property type="component" value="Unassembled WGS sequence"/>
</dbReference>
<dbReference type="AlphaFoldDB" id="A0A8S2T3H4"/>
<protein>
    <submittedName>
        <fullName evidence="1">Uncharacterized protein</fullName>
    </submittedName>
</protein>